<organism evidence="1">
    <name type="scientific">Anopheles darlingi</name>
    <name type="common">Mosquito</name>
    <dbReference type="NCBI Taxonomy" id="43151"/>
    <lineage>
        <taxon>Eukaryota</taxon>
        <taxon>Metazoa</taxon>
        <taxon>Ecdysozoa</taxon>
        <taxon>Arthropoda</taxon>
        <taxon>Hexapoda</taxon>
        <taxon>Insecta</taxon>
        <taxon>Pterygota</taxon>
        <taxon>Neoptera</taxon>
        <taxon>Endopterygota</taxon>
        <taxon>Diptera</taxon>
        <taxon>Nematocera</taxon>
        <taxon>Culicoidea</taxon>
        <taxon>Culicidae</taxon>
        <taxon>Anophelinae</taxon>
        <taxon>Anopheles</taxon>
    </lineage>
</organism>
<proteinExistence type="predicted"/>
<dbReference type="EMBL" id="GGFL01012614">
    <property type="protein sequence ID" value="MBW76792.1"/>
    <property type="molecule type" value="Transcribed_RNA"/>
</dbReference>
<protein>
    <submittedName>
        <fullName evidence="1">Putative secreted protein</fullName>
    </submittedName>
</protein>
<dbReference type="AlphaFoldDB" id="A0A2M4DGR3"/>
<accession>A0A2M4DGR3</accession>
<reference evidence="1" key="1">
    <citation type="submission" date="2018-01" db="EMBL/GenBank/DDBJ databases">
        <title>An insight into the sialome of Amazonian anophelines.</title>
        <authorList>
            <person name="Ribeiro J.M."/>
            <person name="Scarpassa V."/>
            <person name="Calvo E."/>
        </authorList>
    </citation>
    <scope>NUCLEOTIDE SEQUENCE</scope>
</reference>
<evidence type="ECO:0000313" key="1">
    <source>
        <dbReference type="EMBL" id="MBW76792.1"/>
    </source>
</evidence>
<sequence length="73" mass="7918">MAGPRVSIGAHLPCFLQTSCAADIVMLIWIMCLDDYFTTIFTATTPHTHAQPSHQSVNRLPIQLTHASLVGVA</sequence>
<name>A0A2M4DGR3_ANODA</name>